<organism evidence="1">
    <name type="scientific">Candidatus Kentrum sp. DK</name>
    <dbReference type="NCBI Taxonomy" id="2126562"/>
    <lineage>
        <taxon>Bacteria</taxon>
        <taxon>Pseudomonadati</taxon>
        <taxon>Pseudomonadota</taxon>
        <taxon>Gammaproteobacteria</taxon>
        <taxon>Candidatus Kentrum</taxon>
    </lineage>
</organism>
<reference evidence="1" key="1">
    <citation type="submission" date="2019-02" db="EMBL/GenBank/DDBJ databases">
        <authorList>
            <person name="Gruber-Vodicka R. H."/>
            <person name="Seah K. B. B."/>
        </authorList>
    </citation>
    <scope>NUCLEOTIDE SEQUENCE</scope>
    <source>
        <strain evidence="1">BECK_DK47</strain>
    </source>
</reference>
<evidence type="ECO:0000313" key="1">
    <source>
        <dbReference type="EMBL" id="VFJ69686.1"/>
    </source>
</evidence>
<gene>
    <name evidence="1" type="ORF">BECKDK2373B_GA0170837_12512</name>
</gene>
<protein>
    <submittedName>
        <fullName evidence="1">Uncharacterized protein</fullName>
    </submittedName>
</protein>
<accession>A0A450TP83</accession>
<dbReference type="AlphaFoldDB" id="A0A450TP83"/>
<sequence>MPCSRGINEPFFTAAAGLFSTLDAGLFLLRATSIQSGSLPKKYPLPAWRPALPGSTEQPCSEEFDIPVEKLGVALQLYNRYCDVQPEKLVGASGWADYSATDRVKRQLSYRLGTTLIERSKSLNGWLGMPWALQRQVREFRREQKEQGNATLPPLSRYADAVEAERYKQHLSYRLGGVMIAHAKTPLGACRT</sequence>
<dbReference type="EMBL" id="CAADEX010000251">
    <property type="protein sequence ID" value="VFJ69686.1"/>
    <property type="molecule type" value="Genomic_DNA"/>
</dbReference>
<proteinExistence type="predicted"/>
<name>A0A450TP83_9GAMM</name>